<proteinExistence type="predicted"/>
<dbReference type="EMBL" id="JANPWB010000006">
    <property type="protein sequence ID" value="KAJ1181461.1"/>
    <property type="molecule type" value="Genomic_DNA"/>
</dbReference>
<protein>
    <submittedName>
        <fullName evidence="1">Uncharacterized protein</fullName>
    </submittedName>
</protein>
<accession>A0AAV7TYZ9</accession>
<keyword evidence="2" id="KW-1185">Reference proteome</keyword>
<gene>
    <name evidence="1" type="ORF">NDU88_006668</name>
</gene>
<name>A0AAV7TYZ9_PLEWA</name>
<sequence>MLPPCVGYENHTLSMYREPAYSLREKLLSSLLGPSFSPGPKYMIGRRITRFGRDDIPEYTLKSRQIDPCK</sequence>
<evidence type="ECO:0000313" key="2">
    <source>
        <dbReference type="Proteomes" id="UP001066276"/>
    </source>
</evidence>
<evidence type="ECO:0000313" key="1">
    <source>
        <dbReference type="EMBL" id="KAJ1181461.1"/>
    </source>
</evidence>
<dbReference type="Proteomes" id="UP001066276">
    <property type="component" value="Chromosome 3_2"/>
</dbReference>
<comment type="caution">
    <text evidence="1">The sequence shown here is derived from an EMBL/GenBank/DDBJ whole genome shotgun (WGS) entry which is preliminary data.</text>
</comment>
<dbReference type="AlphaFoldDB" id="A0AAV7TYZ9"/>
<organism evidence="1 2">
    <name type="scientific">Pleurodeles waltl</name>
    <name type="common">Iberian ribbed newt</name>
    <dbReference type="NCBI Taxonomy" id="8319"/>
    <lineage>
        <taxon>Eukaryota</taxon>
        <taxon>Metazoa</taxon>
        <taxon>Chordata</taxon>
        <taxon>Craniata</taxon>
        <taxon>Vertebrata</taxon>
        <taxon>Euteleostomi</taxon>
        <taxon>Amphibia</taxon>
        <taxon>Batrachia</taxon>
        <taxon>Caudata</taxon>
        <taxon>Salamandroidea</taxon>
        <taxon>Salamandridae</taxon>
        <taxon>Pleurodelinae</taxon>
        <taxon>Pleurodeles</taxon>
    </lineage>
</organism>
<reference evidence="1" key="1">
    <citation type="journal article" date="2022" name="bioRxiv">
        <title>Sequencing and chromosome-scale assembly of the giantPleurodeles waltlgenome.</title>
        <authorList>
            <person name="Brown T."/>
            <person name="Elewa A."/>
            <person name="Iarovenko S."/>
            <person name="Subramanian E."/>
            <person name="Araus A.J."/>
            <person name="Petzold A."/>
            <person name="Susuki M."/>
            <person name="Suzuki K.-i.T."/>
            <person name="Hayashi T."/>
            <person name="Toyoda A."/>
            <person name="Oliveira C."/>
            <person name="Osipova E."/>
            <person name="Leigh N.D."/>
            <person name="Simon A."/>
            <person name="Yun M.H."/>
        </authorList>
    </citation>
    <scope>NUCLEOTIDE SEQUENCE</scope>
    <source>
        <strain evidence="1">20211129_DDA</strain>
        <tissue evidence="1">Liver</tissue>
    </source>
</reference>